<evidence type="ECO:0000256" key="4">
    <source>
        <dbReference type="ARBA" id="ARBA00023136"/>
    </source>
</evidence>
<dbReference type="GO" id="GO:0016020">
    <property type="term" value="C:membrane"/>
    <property type="evidence" value="ECO:0007669"/>
    <property type="project" value="UniProtKB-SubCell"/>
</dbReference>
<accession>A0A1H2SGU0</accession>
<evidence type="ECO:0000313" key="7">
    <source>
        <dbReference type="EMBL" id="SDW30866.1"/>
    </source>
</evidence>
<dbReference type="Pfam" id="PF01694">
    <property type="entry name" value="Rhomboid"/>
    <property type="match status" value="1"/>
</dbReference>
<dbReference type="InterPro" id="IPR022764">
    <property type="entry name" value="Peptidase_S54_rhomboid_dom"/>
</dbReference>
<feature type="transmembrane region" description="Helical" evidence="5">
    <location>
        <begin position="173"/>
        <end position="191"/>
    </location>
</feature>
<dbReference type="STRING" id="564137.SAMN04488238_101602"/>
<dbReference type="OrthoDB" id="7836448at2"/>
<feature type="transmembrane region" description="Helical" evidence="5">
    <location>
        <begin position="86"/>
        <end position="105"/>
    </location>
</feature>
<dbReference type="Gene3D" id="1.20.1540.10">
    <property type="entry name" value="Rhomboid-like"/>
    <property type="match status" value="1"/>
</dbReference>
<protein>
    <submittedName>
        <fullName evidence="7">Rhomboid family protein</fullName>
    </submittedName>
</protein>
<keyword evidence="2 5" id="KW-0812">Transmembrane</keyword>
<feature type="transmembrane region" description="Helical" evidence="5">
    <location>
        <begin position="197"/>
        <end position="224"/>
    </location>
</feature>
<dbReference type="SUPFAM" id="SSF144091">
    <property type="entry name" value="Rhomboid-like"/>
    <property type="match status" value="1"/>
</dbReference>
<dbReference type="InterPro" id="IPR035952">
    <property type="entry name" value="Rhomboid-like_sf"/>
</dbReference>
<reference evidence="7 8" key="1">
    <citation type="submission" date="2016-10" db="EMBL/GenBank/DDBJ databases">
        <authorList>
            <person name="de Groot N.N."/>
        </authorList>
    </citation>
    <scope>NUCLEOTIDE SEQUENCE [LARGE SCALE GENOMIC DNA]</scope>
    <source>
        <strain evidence="7 8">CGMCC 1.8894</strain>
    </source>
</reference>
<organism evidence="7 8">
    <name type="scientific">Roseicitreum antarcticum</name>
    <dbReference type="NCBI Taxonomy" id="564137"/>
    <lineage>
        <taxon>Bacteria</taxon>
        <taxon>Pseudomonadati</taxon>
        <taxon>Pseudomonadota</taxon>
        <taxon>Alphaproteobacteria</taxon>
        <taxon>Rhodobacterales</taxon>
        <taxon>Paracoccaceae</taxon>
        <taxon>Roseicitreum</taxon>
    </lineage>
</organism>
<dbReference type="GO" id="GO:0004252">
    <property type="term" value="F:serine-type endopeptidase activity"/>
    <property type="evidence" value="ECO:0007669"/>
    <property type="project" value="InterPro"/>
</dbReference>
<evidence type="ECO:0000256" key="3">
    <source>
        <dbReference type="ARBA" id="ARBA00022989"/>
    </source>
</evidence>
<keyword evidence="4 5" id="KW-0472">Membrane</keyword>
<keyword evidence="3 5" id="KW-1133">Transmembrane helix</keyword>
<evidence type="ECO:0000259" key="6">
    <source>
        <dbReference type="Pfam" id="PF01694"/>
    </source>
</evidence>
<feature type="transmembrane region" description="Helical" evidence="5">
    <location>
        <begin position="117"/>
        <end position="137"/>
    </location>
</feature>
<comment type="subcellular location">
    <subcellularLocation>
        <location evidence="1">Membrane</location>
        <topology evidence="1">Multi-pass membrane protein</topology>
    </subcellularLocation>
</comment>
<evidence type="ECO:0000313" key="8">
    <source>
        <dbReference type="Proteomes" id="UP000198539"/>
    </source>
</evidence>
<dbReference type="EMBL" id="FNOM01000001">
    <property type="protein sequence ID" value="SDW30866.1"/>
    <property type="molecule type" value="Genomic_DNA"/>
</dbReference>
<evidence type="ECO:0000256" key="5">
    <source>
        <dbReference type="SAM" id="Phobius"/>
    </source>
</evidence>
<gene>
    <name evidence="7" type="ORF">SAMN04488238_101602</name>
</gene>
<feature type="transmembrane region" description="Helical" evidence="5">
    <location>
        <begin position="143"/>
        <end position="161"/>
    </location>
</feature>
<evidence type="ECO:0000256" key="2">
    <source>
        <dbReference type="ARBA" id="ARBA00022692"/>
    </source>
</evidence>
<feature type="transmembrane region" description="Helical" evidence="5">
    <location>
        <begin position="12"/>
        <end position="33"/>
    </location>
</feature>
<sequence length="229" mass="24144">MQDPSPQTFLNPLPGVVWLLLIPLIGIEAVLLLGENGLLAGISATAAGWRLEVLARAGFAAELQHWMWETGRSPARVLLRYLSYPFIHAGPLHAGFVAVLLAALGKSVAGGMRPWPMLALIVVSVLAGALAFGAFAAREAWLLGAYPAIFGLIGAFTWQGWAVARDRAAQIRAFGLIATLLLARLGFGLMIESGGLWIADLAGFAAGFAVTPILMPGGAARALATLRRR</sequence>
<proteinExistence type="predicted"/>
<name>A0A1H2SGU0_9RHOB</name>
<dbReference type="RefSeq" id="WP_092885179.1">
    <property type="nucleotide sequence ID" value="NZ_CP061498.1"/>
</dbReference>
<keyword evidence="8" id="KW-1185">Reference proteome</keyword>
<evidence type="ECO:0000256" key="1">
    <source>
        <dbReference type="ARBA" id="ARBA00004141"/>
    </source>
</evidence>
<dbReference type="Proteomes" id="UP000198539">
    <property type="component" value="Unassembled WGS sequence"/>
</dbReference>
<dbReference type="AlphaFoldDB" id="A0A1H2SGU0"/>
<feature type="domain" description="Peptidase S54 rhomboid" evidence="6">
    <location>
        <begin position="78"/>
        <end position="215"/>
    </location>
</feature>